<comment type="subcellular location">
    <subcellularLocation>
        <location evidence="1">Cell membrane</location>
        <topology evidence="1">Multi-pass membrane protein</topology>
    </subcellularLocation>
</comment>
<dbReference type="GO" id="GO:0005886">
    <property type="term" value="C:plasma membrane"/>
    <property type="evidence" value="ECO:0007669"/>
    <property type="project" value="UniProtKB-SubCell"/>
</dbReference>
<feature type="transmembrane region" description="Helical" evidence="8">
    <location>
        <begin position="161"/>
        <end position="181"/>
    </location>
</feature>
<feature type="transmembrane region" description="Helical" evidence="8">
    <location>
        <begin position="193"/>
        <end position="216"/>
    </location>
</feature>
<organism evidence="9 10">
    <name type="scientific">Astyanax mexicanus</name>
    <name type="common">Blind cave fish</name>
    <name type="synonym">Astyanax fasciatus mexicanus</name>
    <dbReference type="NCBI Taxonomy" id="7994"/>
    <lineage>
        <taxon>Eukaryota</taxon>
        <taxon>Metazoa</taxon>
        <taxon>Chordata</taxon>
        <taxon>Craniata</taxon>
        <taxon>Vertebrata</taxon>
        <taxon>Euteleostomi</taxon>
        <taxon>Actinopterygii</taxon>
        <taxon>Neopterygii</taxon>
        <taxon>Teleostei</taxon>
        <taxon>Ostariophysi</taxon>
        <taxon>Characiformes</taxon>
        <taxon>Characoidei</taxon>
        <taxon>Acestrorhamphidae</taxon>
        <taxon>Acestrorhamphinae</taxon>
        <taxon>Astyanax</taxon>
    </lineage>
</organism>
<proteinExistence type="predicted"/>
<dbReference type="GO" id="GO:0071939">
    <property type="term" value="P:vitamin A import into cell"/>
    <property type="evidence" value="ECO:0007669"/>
    <property type="project" value="TreeGrafter"/>
</dbReference>
<name>A0A3B1IHA9_ASTMX</name>
<evidence type="ECO:0000256" key="3">
    <source>
        <dbReference type="ARBA" id="ARBA00022475"/>
    </source>
</evidence>
<reference evidence="9" key="3">
    <citation type="submission" date="2025-08" db="UniProtKB">
        <authorList>
            <consortium name="Ensembl"/>
        </authorList>
    </citation>
    <scope>IDENTIFICATION</scope>
</reference>
<dbReference type="Bgee" id="ENSAMXG00000036430">
    <property type="expression patterns" value="Expressed in heart and 14 other cell types or tissues"/>
</dbReference>
<feature type="transmembrane region" description="Helical" evidence="8">
    <location>
        <begin position="432"/>
        <end position="461"/>
    </location>
</feature>
<dbReference type="AlphaFoldDB" id="A0A3B1IHA9"/>
<feature type="transmembrane region" description="Helical" evidence="8">
    <location>
        <begin position="101"/>
        <end position="123"/>
    </location>
</feature>
<evidence type="ECO:0000313" key="9">
    <source>
        <dbReference type="Ensembl" id="ENSAMXP00000028940.1"/>
    </source>
</evidence>
<dbReference type="Proteomes" id="UP000018467">
    <property type="component" value="Unassembled WGS sequence"/>
</dbReference>
<dbReference type="Ensembl" id="ENSAMXT00000036966.1">
    <property type="protein sequence ID" value="ENSAMXP00000028940.1"/>
    <property type="gene ID" value="ENSAMXG00000036430.1"/>
</dbReference>
<evidence type="ECO:0000256" key="1">
    <source>
        <dbReference type="ARBA" id="ARBA00004651"/>
    </source>
</evidence>
<keyword evidence="2" id="KW-0813">Transport</keyword>
<keyword evidence="3" id="KW-1003">Cell membrane</keyword>
<feature type="transmembrane region" description="Helical" evidence="8">
    <location>
        <begin position="398"/>
        <end position="420"/>
    </location>
</feature>
<reference evidence="10" key="1">
    <citation type="submission" date="2013-03" db="EMBL/GenBank/DDBJ databases">
        <authorList>
            <person name="Jeffery W."/>
            <person name="Warren W."/>
            <person name="Wilson R.K."/>
        </authorList>
    </citation>
    <scope>NUCLEOTIDE SEQUENCE</scope>
    <source>
        <strain evidence="10">female</strain>
    </source>
</reference>
<dbReference type="InterPro" id="IPR026612">
    <property type="entry name" value="STRA6-like"/>
</dbReference>
<dbReference type="InParanoid" id="A0A3B1IHA9"/>
<dbReference type="GO" id="GO:0034632">
    <property type="term" value="F:retinol transmembrane transporter activity"/>
    <property type="evidence" value="ECO:0007669"/>
    <property type="project" value="InterPro"/>
</dbReference>
<dbReference type="GeneTree" id="ENSGT00940000153246"/>
<feature type="transmembrane region" description="Helical" evidence="8">
    <location>
        <begin position="129"/>
        <end position="154"/>
    </location>
</feature>
<evidence type="ECO:0000256" key="8">
    <source>
        <dbReference type="SAM" id="Phobius"/>
    </source>
</evidence>
<keyword evidence="5 8" id="KW-1133">Transmembrane helix</keyword>
<feature type="transmembrane region" description="Helical" evidence="8">
    <location>
        <begin position="46"/>
        <end position="65"/>
    </location>
</feature>
<keyword evidence="7" id="KW-0675">Receptor</keyword>
<keyword evidence="10" id="KW-1185">Reference proteome</keyword>
<feature type="transmembrane region" description="Helical" evidence="8">
    <location>
        <begin position="287"/>
        <end position="312"/>
    </location>
</feature>
<dbReference type="PANTHER" id="PTHR21444:SF17">
    <property type="entry name" value="STIMULATED BY RETINOIC ACID GENE 6 PROTEIN-LIKE"/>
    <property type="match status" value="1"/>
</dbReference>
<accession>A0A3B1IHA9</accession>
<evidence type="ECO:0000256" key="7">
    <source>
        <dbReference type="ARBA" id="ARBA00023170"/>
    </source>
</evidence>
<keyword evidence="6 8" id="KW-0472">Membrane</keyword>
<feature type="transmembrane region" description="Helical" evidence="8">
    <location>
        <begin position="332"/>
        <end position="355"/>
    </location>
</feature>
<evidence type="ECO:0000256" key="6">
    <source>
        <dbReference type="ARBA" id="ARBA00023136"/>
    </source>
</evidence>
<protein>
    <submittedName>
        <fullName evidence="9">STRA6-like</fullName>
    </submittedName>
</protein>
<keyword evidence="4 8" id="KW-0812">Transmembrane</keyword>
<sequence length="676" mass="77868">MSSSEVVCWFLNSNNSENDDDFNPEQIETNTTVDFSDDRCHITREIFLHACILPSLFIVLLLSFLERRRKVYSFEERFPYLRGRFGIVVPMDFTGTLRNRWSYAFAVGATTPLMIDLLSGDIVLFEVPYWIITLVYLVAAFEVAVAFLPFFACLSTKHRGLGGTLGLLYTLAWFIVAVWNFRCVYNVCDPSSFFGMVFCYGWLIDWPYFLCLGFLLGRFGCMLVKSVKICLQKNNQQEEEDEVFQSHQYKHVQRLLKRPPAWLLQKTWIQRNIYSWDPYFKFPNRMIATAVISIIALYMIISLEQVFSTVGLKDLYPPIWTLLGHVDYAWNTWYATTALSTLASIAHVGHTLMCYRKHMKRLWAGNKSFLPNNDYVPHSAVSVAALAKYPGCQIAFTIWGYLIVHIALFVFGMIFVYLVVVPIRCVGLGKWLINLLIFLSNFLIVIALLMLQILLVQVFFLQEKIKPENKEKPLALNNRKAFHNFNYFFFFYNVILGLGSCILRLFGSAFVGLLLVSRINRTIMPKGFEMLDKGYQTWIGMIMADHYHSSPVMVCFCHLLLKRTLERQKSTKAYSRLNSTSGSPAEVRARAHWHVSYTLLRNPKLIMLRKHRKHSSDNRDQLAVAWVMLQMEQVNISASAEGNREVCVSPIFMPVLSAQLQLSSASVHFSSPGNKR</sequence>
<dbReference type="PANTHER" id="PTHR21444">
    <property type="entry name" value="COILED-COIL DOMAIN-CONTAINING PROTEIN 180"/>
    <property type="match status" value="1"/>
</dbReference>
<evidence type="ECO:0000256" key="4">
    <source>
        <dbReference type="ARBA" id="ARBA00022692"/>
    </source>
</evidence>
<evidence type="ECO:0000256" key="5">
    <source>
        <dbReference type="ARBA" id="ARBA00022989"/>
    </source>
</evidence>
<reference evidence="10" key="2">
    <citation type="journal article" date="2014" name="Nat. Commun.">
        <title>The cavefish genome reveals candidate genes for eye loss.</title>
        <authorList>
            <person name="McGaugh S.E."/>
            <person name="Gross J.B."/>
            <person name="Aken B."/>
            <person name="Blin M."/>
            <person name="Borowsky R."/>
            <person name="Chalopin D."/>
            <person name="Hinaux H."/>
            <person name="Jeffery W.R."/>
            <person name="Keene A."/>
            <person name="Ma L."/>
            <person name="Minx P."/>
            <person name="Murphy D."/>
            <person name="O'Quin K.E."/>
            <person name="Retaux S."/>
            <person name="Rohner N."/>
            <person name="Searle S.M."/>
            <person name="Stahl B.A."/>
            <person name="Tabin C."/>
            <person name="Volff J.N."/>
            <person name="Yoshizawa M."/>
            <person name="Warren W.C."/>
        </authorList>
    </citation>
    <scope>NUCLEOTIDE SEQUENCE [LARGE SCALE GENOMIC DNA]</scope>
    <source>
        <strain evidence="10">female</strain>
    </source>
</reference>
<evidence type="ECO:0000256" key="2">
    <source>
        <dbReference type="ARBA" id="ARBA00022448"/>
    </source>
</evidence>
<dbReference type="GO" id="GO:0038023">
    <property type="term" value="F:signaling receptor activity"/>
    <property type="evidence" value="ECO:0007669"/>
    <property type="project" value="InterPro"/>
</dbReference>
<dbReference type="STRING" id="7994.ENSAMXP00000028940"/>
<dbReference type="Pfam" id="PF14752">
    <property type="entry name" value="RBP_receptor"/>
    <property type="match status" value="2"/>
</dbReference>
<feature type="transmembrane region" description="Helical" evidence="8">
    <location>
        <begin position="489"/>
        <end position="515"/>
    </location>
</feature>
<evidence type="ECO:0000313" key="10">
    <source>
        <dbReference type="Proteomes" id="UP000018467"/>
    </source>
</evidence>
<reference evidence="9" key="4">
    <citation type="submission" date="2025-09" db="UniProtKB">
        <authorList>
            <consortium name="Ensembl"/>
        </authorList>
    </citation>
    <scope>IDENTIFICATION</scope>
</reference>